<evidence type="ECO:0000313" key="3">
    <source>
        <dbReference type="Proteomes" id="UP000199041"/>
    </source>
</evidence>
<accession>A0A1H4CF77</accession>
<keyword evidence="3" id="KW-1185">Reference proteome</keyword>
<name>A0A1H4CF77_9BACT</name>
<organism evidence="2 3">
    <name type="scientific">Arachidicoccus rhizosphaerae</name>
    <dbReference type="NCBI Taxonomy" id="551991"/>
    <lineage>
        <taxon>Bacteria</taxon>
        <taxon>Pseudomonadati</taxon>
        <taxon>Bacteroidota</taxon>
        <taxon>Chitinophagia</taxon>
        <taxon>Chitinophagales</taxon>
        <taxon>Chitinophagaceae</taxon>
        <taxon>Arachidicoccus</taxon>
    </lineage>
</organism>
<dbReference type="RefSeq" id="WP_091401009.1">
    <property type="nucleotide sequence ID" value="NZ_FNQY01000031.1"/>
</dbReference>
<protein>
    <submittedName>
        <fullName evidence="2">Phage portal protein, HK97 family</fullName>
    </submittedName>
</protein>
<dbReference type="InterPro" id="IPR006944">
    <property type="entry name" value="Phage/GTA_portal"/>
</dbReference>
<feature type="region of interest" description="Disordered" evidence="1">
    <location>
        <begin position="471"/>
        <end position="507"/>
    </location>
</feature>
<gene>
    <name evidence="2" type="ORF">SAMN05192529_13117</name>
</gene>
<dbReference type="EMBL" id="FNQY01000031">
    <property type="protein sequence ID" value="SEA58969.1"/>
    <property type="molecule type" value="Genomic_DNA"/>
</dbReference>
<evidence type="ECO:0000256" key="1">
    <source>
        <dbReference type="SAM" id="MobiDB-lite"/>
    </source>
</evidence>
<reference evidence="2 3" key="1">
    <citation type="submission" date="2016-10" db="EMBL/GenBank/DDBJ databases">
        <authorList>
            <person name="de Groot N.N."/>
        </authorList>
    </citation>
    <scope>NUCLEOTIDE SEQUENCE [LARGE SCALE GENOMIC DNA]</scope>
    <source>
        <strain evidence="2 3">Vu-144</strain>
    </source>
</reference>
<dbReference type="OrthoDB" id="939858at2"/>
<dbReference type="STRING" id="551991.SAMN05192529_13117"/>
<evidence type="ECO:0000313" key="2">
    <source>
        <dbReference type="EMBL" id="SEA58969.1"/>
    </source>
</evidence>
<dbReference type="AlphaFoldDB" id="A0A1H4CF77"/>
<dbReference type="Pfam" id="PF04860">
    <property type="entry name" value="Phage_portal"/>
    <property type="match status" value="1"/>
</dbReference>
<sequence length="507" mass="57755">MNQVERLKTNFQKYGKFYPTVLDKVKSFLPHEKWKGPDGATTYWNTALSIPNMDKELFVNSGYLKNAMVYSVVNKIAKTGSQAPLQPYKVVNEKAYQKYKSLTHAGMEMTKDVMFSALLERSKAFELLPESHELSKLLQNPNRQQGQTEFIRNALGMKLITGDAFIYGITIGRKKRVGELIVLPSHMMTIIPEEGKMIPGPLRYEFSYGGNVYRFNPDEILQSKYWNPKWDVLGSQLYGLSPLHAGWLSVQSDNDARLAGIELLQNRGPRGFVSWELPPVAGNTDLKAVTKEAAGRIKEEWRQLSKEYKDQLAIIFGKATWMQTGLTNTDMGILDTSKFTQSDLCNLYGVSEKLFNNPDDSKFNNLKEYKKDFISNVVAPELFGLRDDLNRKLKTDWGYKDENVVIDFDISVYKELDEDKKELAAWMDIAGCFTENEKRIILGQDALDYDPEGKNLMDKVYKKNSYLPIEKLGQIQPQPGQNDEESDHQGNDPQTGKKGKKEGQNSK</sequence>
<dbReference type="Proteomes" id="UP000199041">
    <property type="component" value="Unassembled WGS sequence"/>
</dbReference>
<proteinExistence type="predicted"/>